<dbReference type="Proteomes" id="UP000287033">
    <property type="component" value="Unassembled WGS sequence"/>
</dbReference>
<evidence type="ECO:0000256" key="1">
    <source>
        <dbReference type="SAM" id="MobiDB-lite"/>
    </source>
</evidence>
<proteinExistence type="predicted"/>
<feature type="region of interest" description="Disordered" evidence="1">
    <location>
        <begin position="44"/>
        <end position="69"/>
    </location>
</feature>
<name>A0A401RY25_CHIPU</name>
<feature type="compositionally biased region" description="Low complexity" evidence="1">
    <location>
        <begin position="126"/>
        <end position="135"/>
    </location>
</feature>
<feature type="region of interest" description="Disordered" evidence="1">
    <location>
        <begin position="97"/>
        <end position="135"/>
    </location>
</feature>
<comment type="caution">
    <text evidence="2">The sequence shown here is derived from an EMBL/GenBank/DDBJ whole genome shotgun (WGS) entry which is preliminary data.</text>
</comment>
<organism evidence="2 3">
    <name type="scientific">Chiloscyllium punctatum</name>
    <name type="common">Brownbanded bambooshark</name>
    <name type="synonym">Hemiscyllium punctatum</name>
    <dbReference type="NCBI Taxonomy" id="137246"/>
    <lineage>
        <taxon>Eukaryota</taxon>
        <taxon>Metazoa</taxon>
        <taxon>Chordata</taxon>
        <taxon>Craniata</taxon>
        <taxon>Vertebrata</taxon>
        <taxon>Chondrichthyes</taxon>
        <taxon>Elasmobranchii</taxon>
        <taxon>Galeomorphii</taxon>
        <taxon>Galeoidea</taxon>
        <taxon>Orectolobiformes</taxon>
        <taxon>Hemiscylliidae</taxon>
        <taxon>Chiloscyllium</taxon>
    </lineage>
</organism>
<feature type="compositionally biased region" description="Pro residues" evidence="1">
    <location>
        <begin position="115"/>
        <end position="125"/>
    </location>
</feature>
<reference evidence="2 3" key="1">
    <citation type="journal article" date="2018" name="Nat. Ecol. Evol.">
        <title>Shark genomes provide insights into elasmobranch evolution and the origin of vertebrates.</title>
        <authorList>
            <person name="Hara Y"/>
            <person name="Yamaguchi K"/>
            <person name="Onimaru K"/>
            <person name="Kadota M"/>
            <person name="Koyanagi M"/>
            <person name="Keeley SD"/>
            <person name="Tatsumi K"/>
            <person name="Tanaka K"/>
            <person name="Motone F"/>
            <person name="Kageyama Y"/>
            <person name="Nozu R"/>
            <person name="Adachi N"/>
            <person name="Nishimura O"/>
            <person name="Nakagawa R"/>
            <person name="Tanegashima C"/>
            <person name="Kiyatake I"/>
            <person name="Matsumoto R"/>
            <person name="Murakumo K"/>
            <person name="Nishida K"/>
            <person name="Terakita A"/>
            <person name="Kuratani S"/>
            <person name="Sato K"/>
            <person name="Hyodo S Kuraku.S."/>
        </authorList>
    </citation>
    <scope>NUCLEOTIDE SEQUENCE [LARGE SCALE GENOMIC DNA]</scope>
</reference>
<sequence>MRRVPFPIHESTGDRSDSRISGDEACTVCVELWTVPYAPDRCCPRPHPHAHPRGGSALRSSLSDARPRDDVLARGTRQFGFSWSASRCGSNGCVGASERAAARNPGPVSHLDPFPLSPPPRPQWPACPRAAAAVP</sequence>
<dbReference type="AlphaFoldDB" id="A0A401RY25"/>
<keyword evidence="3" id="KW-1185">Reference proteome</keyword>
<gene>
    <name evidence="2" type="ORF">chiPu_0001379</name>
</gene>
<evidence type="ECO:0000313" key="3">
    <source>
        <dbReference type="Proteomes" id="UP000287033"/>
    </source>
</evidence>
<dbReference type="EMBL" id="BEZZ01000021">
    <property type="protein sequence ID" value="GCC22988.1"/>
    <property type="molecule type" value="Genomic_DNA"/>
</dbReference>
<accession>A0A401RY25</accession>
<protein>
    <submittedName>
        <fullName evidence="2">Uncharacterized protein</fullName>
    </submittedName>
</protein>
<evidence type="ECO:0000313" key="2">
    <source>
        <dbReference type="EMBL" id="GCC22988.1"/>
    </source>
</evidence>